<dbReference type="Proteomes" id="UP000184159">
    <property type="component" value="Unassembled WGS sequence"/>
</dbReference>
<evidence type="ECO:0000313" key="2">
    <source>
        <dbReference type="Proteomes" id="UP000184159"/>
    </source>
</evidence>
<gene>
    <name evidence="1" type="ORF">SAMN02745781_01802</name>
</gene>
<name>A0A1M5A3Z6_VIBGA</name>
<protein>
    <submittedName>
        <fullName evidence="1">VRR-NUC domain-containing protein</fullName>
    </submittedName>
</protein>
<organism evidence="1 2">
    <name type="scientific">Vibrio gazogenes DSM 21264 = NBRC 103151</name>
    <dbReference type="NCBI Taxonomy" id="1123492"/>
    <lineage>
        <taxon>Bacteria</taxon>
        <taxon>Pseudomonadati</taxon>
        <taxon>Pseudomonadota</taxon>
        <taxon>Gammaproteobacteria</taxon>
        <taxon>Vibrionales</taxon>
        <taxon>Vibrionaceae</taxon>
        <taxon>Vibrio</taxon>
    </lineage>
</organism>
<sequence length="281" mass="30667">MSNPSCSSCPPFDPEGMSELAVICSLICVCNKKPLKSTGGDRNLKQQCVNEGIRWMHRGQQGKNILPEVGYNMYKSPPEPLMMSDDPTQPIRSWQHRYNRTLKSLPEGQSYESGGIRIPDIVITEDLTKAPTQDNIRQIVEIKFPGDKWGIGQKKAYEKIAGKSRKVKELSPNRCGCGDETDQKEPVAVPHQVLQDAWDKERDRQQQLQQQTPWRDVGIAVVAGLAVVALVLDDLLPTGATQADDALIPVAGSSASVAASRAIAGFARAFSVPVAVPVLAP</sequence>
<proteinExistence type="predicted"/>
<keyword evidence="2" id="KW-1185">Reference proteome</keyword>
<evidence type="ECO:0000313" key="1">
    <source>
        <dbReference type="EMBL" id="SHF25023.1"/>
    </source>
</evidence>
<accession>A0A1M5A3Z6</accession>
<dbReference type="EMBL" id="FQUH01000007">
    <property type="protein sequence ID" value="SHF25023.1"/>
    <property type="molecule type" value="Genomic_DNA"/>
</dbReference>
<dbReference type="AlphaFoldDB" id="A0A1M5A3Z6"/>
<reference evidence="2" key="1">
    <citation type="submission" date="2016-11" db="EMBL/GenBank/DDBJ databases">
        <authorList>
            <person name="Varghese N."/>
            <person name="Submissions S."/>
        </authorList>
    </citation>
    <scope>NUCLEOTIDE SEQUENCE [LARGE SCALE GENOMIC DNA]</scope>
    <source>
        <strain evidence="2">DSM 21264</strain>
    </source>
</reference>
<dbReference type="RefSeq" id="WP_072958199.1">
    <property type="nucleotide sequence ID" value="NZ_FQUH01000007.1"/>
</dbReference>